<dbReference type="InterPro" id="IPR013740">
    <property type="entry name" value="Redoxin"/>
</dbReference>
<dbReference type="Proteomes" id="UP000522864">
    <property type="component" value="Unassembled WGS sequence"/>
</dbReference>
<evidence type="ECO:0000256" key="4">
    <source>
        <dbReference type="ARBA" id="ARBA00022748"/>
    </source>
</evidence>
<dbReference type="InterPro" id="IPR050553">
    <property type="entry name" value="Thioredoxin_ResA/DsbE_sf"/>
</dbReference>
<keyword evidence="6 7" id="KW-0472">Membrane</keyword>
<feature type="domain" description="Thioredoxin" evidence="8">
    <location>
        <begin position="275"/>
        <end position="425"/>
    </location>
</feature>
<keyword evidence="2" id="KW-1003">Cell membrane</keyword>
<dbReference type="GO" id="GO:0016491">
    <property type="term" value="F:oxidoreductase activity"/>
    <property type="evidence" value="ECO:0007669"/>
    <property type="project" value="InterPro"/>
</dbReference>
<dbReference type="InterPro" id="IPR003834">
    <property type="entry name" value="Cyt_c_assmbl_TM_dom"/>
</dbReference>
<dbReference type="GO" id="GO:0005886">
    <property type="term" value="C:plasma membrane"/>
    <property type="evidence" value="ECO:0007669"/>
    <property type="project" value="UniProtKB-SubCell"/>
</dbReference>
<dbReference type="PROSITE" id="PS51352">
    <property type="entry name" value="THIOREDOXIN_2"/>
    <property type="match status" value="1"/>
</dbReference>
<reference evidence="9 10" key="1">
    <citation type="submission" date="2020-04" db="EMBL/GenBank/DDBJ databases">
        <title>Molecular characterization of pseudomonads from Agaricus bisporus reveal novel blotch 2 pathogens in Western Europe.</title>
        <authorList>
            <person name="Taparia T."/>
            <person name="Krijger M."/>
            <person name="Haynes E."/>
            <person name="Elpinstone J.G."/>
            <person name="Noble R."/>
            <person name="Van Der Wolf J."/>
        </authorList>
    </citation>
    <scope>NUCLEOTIDE SEQUENCE [LARGE SCALE GENOMIC DNA]</scope>
    <source>
        <strain evidence="9 10">G9001</strain>
    </source>
</reference>
<dbReference type="EMBL" id="JACAQA010000003">
    <property type="protein sequence ID" value="NWB84077.1"/>
    <property type="molecule type" value="Genomic_DNA"/>
</dbReference>
<organism evidence="9 10">
    <name type="scientific">Pseudomonas gingeri</name>
    <dbReference type="NCBI Taxonomy" id="117681"/>
    <lineage>
        <taxon>Bacteria</taxon>
        <taxon>Pseudomonadati</taxon>
        <taxon>Pseudomonadota</taxon>
        <taxon>Gammaproteobacteria</taxon>
        <taxon>Pseudomonadales</taxon>
        <taxon>Pseudomonadaceae</taxon>
        <taxon>Pseudomonas</taxon>
    </lineage>
</organism>
<protein>
    <submittedName>
        <fullName evidence="9">Cytochrome c biogenesis protein DipZ</fullName>
    </submittedName>
</protein>
<dbReference type="Pfam" id="PF02683">
    <property type="entry name" value="DsbD_TM"/>
    <property type="match status" value="1"/>
</dbReference>
<dbReference type="Pfam" id="PF17991">
    <property type="entry name" value="Thioredoxin_10"/>
    <property type="match status" value="1"/>
</dbReference>
<dbReference type="Pfam" id="PF08534">
    <property type="entry name" value="Redoxin"/>
    <property type="match status" value="1"/>
</dbReference>
<dbReference type="SUPFAM" id="SSF52833">
    <property type="entry name" value="Thioredoxin-like"/>
    <property type="match status" value="1"/>
</dbReference>
<gene>
    <name evidence="9" type="ORF">HX830_04210</name>
</gene>
<dbReference type="InterPro" id="IPR036249">
    <property type="entry name" value="Thioredoxin-like_sf"/>
</dbReference>
<evidence type="ECO:0000256" key="5">
    <source>
        <dbReference type="ARBA" id="ARBA00022989"/>
    </source>
</evidence>
<feature type="transmembrane region" description="Helical" evidence="7">
    <location>
        <begin position="123"/>
        <end position="149"/>
    </location>
</feature>
<dbReference type="InterPro" id="IPR013766">
    <property type="entry name" value="Thioredoxin_domain"/>
</dbReference>
<comment type="caution">
    <text evidence="9">The sequence shown here is derived from an EMBL/GenBank/DDBJ whole genome shotgun (WGS) entry which is preliminary data.</text>
</comment>
<keyword evidence="5 7" id="KW-1133">Transmembrane helix</keyword>
<evidence type="ECO:0000256" key="2">
    <source>
        <dbReference type="ARBA" id="ARBA00022475"/>
    </source>
</evidence>
<comment type="subcellular location">
    <subcellularLocation>
        <location evidence="1">Cell membrane</location>
        <topology evidence="1">Multi-pass membrane protein</topology>
    </subcellularLocation>
</comment>
<name>A0A7Y8BQX4_9PSED</name>
<evidence type="ECO:0000313" key="9">
    <source>
        <dbReference type="EMBL" id="NWB84077.1"/>
    </source>
</evidence>
<keyword evidence="4" id="KW-0201">Cytochrome c-type biogenesis</keyword>
<dbReference type="RefSeq" id="WP_177099061.1">
    <property type="nucleotide sequence ID" value="NZ_JACAQA010000003.1"/>
</dbReference>
<dbReference type="PANTHER" id="PTHR42852">
    <property type="entry name" value="THIOL:DISULFIDE INTERCHANGE PROTEIN DSBE"/>
    <property type="match status" value="1"/>
</dbReference>
<dbReference type="CDD" id="cd03012">
    <property type="entry name" value="TlpA_like_DipZ_like"/>
    <property type="match status" value="1"/>
</dbReference>
<feature type="transmembrane region" description="Helical" evidence="7">
    <location>
        <begin position="70"/>
        <end position="88"/>
    </location>
</feature>
<evidence type="ECO:0000313" key="10">
    <source>
        <dbReference type="Proteomes" id="UP000522864"/>
    </source>
</evidence>
<accession>A0A7Y8BQX4</accession>
<feature type="transmembrane region" description="Helical" evidence="7">
    <location>
        <begin position="161"/>
        <end position="183"/>
    </location>
</feature>
<dbReference type="AlphaFoldDB" id="A0A7Y8BQX4"/>
<evidence type="ECO:0000256" key="3">
    <source>
        <dbReference type="ARBA" id="ARBA00022692"/>
    </source>
</evidence>
<dbReference type="PANTHER" id="PTHR42852:SF13">
    <property type="entry name" value="PROTEIN DIPZ"/>
    <property type="match status" value="1"/>
</dbReference>
<evidence type="ECO:0000256" key="1">
    <source>
        <dbReference type="ARBA" id="ARBA00004651"/>
    </source>
</evidence>
<dbReference type="Gene3D" id="3.40.30.10">
    <property type="entry name" value="Glutaredoxin"/>
    <property type="match status" value="1"/>
</dbReference>
<dbReference type="InterPro" id="IPR041017">
    <property type="entry name" value="Thioredoxin_10"/>
</dbReference>
<feature type="transmembrane region" description="Helical" evidence="7">
    <location>
        <begin position="6"/>
        <end position="28"/>
    </location>
</feature>
<dbReference type="GO" id="GO:0017004">
    <property type="term" value="P:cytochrome complex assembly"/>
    <property type="evidence" value="ECO:0007669"/>
    <property type="project" value="UniProtKB-KW"/>
</dbReference>
<evidence type="ECO:0000256" key="7">
    <source>
        <dbReference type="SAM" id="Phobius"/>
    </source>
</evidence>
<sequence length="601" mass="64023">MFLLILAYLGGLLTILSPCILPVLPFVFARSGEPFRRSGLPLLCGMALTFALVATLAAVGGGWVVQANQYGRWLAMALMAFFAITLLFPHLAERLTQPLVAAGDRLSRSAQSHDGSPSARSSFVLGIATGLLWAPCAGPILGLILTGAALQGANIGTTLLLLAYAAGAATSLAGALLIGGKLFSAMKRNLGTGQWLRRGLGAAMLIGVVAIALGLDTGILTRVSTVATSGLEQKLLDNLTPKKAPEQGGAMMAAVNSDAGQPSGSMMAMAAKTGGAERALPVEGTLPDLSGAVQWLNSAPLSAAELKGKVVLIDFWTYSCINCLRSLPYVNAWAQKYHDQGLVVIGVHAPEFAFERDIDNVRQAVGKLGIQYPVAIDNNYAIWRGFNNQYWPAHYFVDAQGRVRYHHFGEGDYEGSEQVIQQLLKEAGHQNVSGGMVSAQAQGVMQAADEAEVKSPETYLGYDRAENFASPGDQVADHQKNYVAPKQPALNQWGLDGQWTAHAEQVTLNQAPGQVVYRFHARDLHLVLGPASDGKPVRFKVRIDGAMPGANHGTDTDANGEGKVTEQRLYQLVRQAGDVSEHTFSIEFLDPGVQAYAFTFG</sequence>
<evidence type="ECO:0000259" key="8">
    <source>
        <dbReference type="PROSITE" id="PS51352"/>
    </source>
</evidence>
<dbReference type="Gene3D" id="2.60.120.260">
    <property type="entry name" value="Galactose-binding domain-like"/>
    <property type="match status" value="1"/>
</dbReference>
<proteinExistence type="predicted"/>
<feature type="transmembrane region" description="Helical" evidence="7">
    <location>
        <begin position="40"/>
        <end position="64"/>
    </location>
</feature>
<feature type="transmembrane region" description="Helical" evidence="7">
    <location>
        <begin position="195"/>
        <end position="215"/>
    </location>
</feature>
<keyword evidence="3 7" id="KW-0812">Transmembrane</keyword>
<evidence type="ECO:0000256" key="6">
    <source>
        <dbReference type="ARBA" id="ARBA00023136"/>
    </source>
</evidence>